<dbReference type="InterPro" id="IPR006182">
    <property type="entry name" value="FliF_N_dom"/>
</dbReference>
<dbReference type="EMBL" id="RAYQ01000002">
    <property type="protein sequence ID" value="RKI93643.1"/>
    <property type="molecule type" value="Genomic_DNA"/>
</dbReference>
<evidence type="ECO:0000256" key="4">
    <source>
        <dbReference type="SAM" id="Phobius"/>
    </source>
</evidence>
<organism evidence="7 8">
    <name type="scientific">Parablautia intestinalis</name>
    <dbReference type="NCBI Taxonomy" id="2320100"/>
    <lineage>
        <taxon>Bacteria</taxon>
        <taxon>Bacillati</taxon>
        <taxon>Bacillota</taxon>
        <taxon>Clostridia</taxon>
        <taxon>Lachnospirales</taxon>
        <taxon>Lachnospiraceae</taxon>
        <taxon>Parablautia</taxon>
    </lineage>
</organism>
<dbReference type="PANTHER" id="PTHR30046:SF0">
    <property type="entry name" value="FLAGELLAR M-RING PROTEIN"/>
    <property type="match status" value="1"/>
</dbReference>
<evidence type="ECO:0000256" key="2">
    <source>
        <dbReference type="ARBA" id="ARBA00023136"/>
    </source>
</evidence>
<dbReference type="GO" id="GO:0016020">
    <property type="term" value="C:membrane"/>
    <property type="evidence" value="ECO:0007669"/>
    <property type="project" value="UniProtKB-SubCell"/>
</dbReference>
<accession>A0A3A9B1J0</accession>
<feature type="domain" description="Flagellar M-ring N-terminal" evidence="5">
    <location>
        <begin position="46"/>
        <end position="219"/>
    </location>
</feature>
<name>A0A3A9B1J0_9FIRM</name>
<keyword evidence="7" id="KW-0282">Flagellum</keyword>
<evidence type="ECO:0000259" key="6">
    <source>
        <dbReference type="Pfam" id="PF08345"/>
    </source>
</evidence>
<comment type="subcellular location">
    <subcellularLocation>
        <location evidence="1">Membrane</location>
    </subcellularLocation>
</comment>
<dbReference type="AlphaFoldDB" id="A0A3A9B1J0"/>
<dbReference type="InterPro" id="IPR043427">
    <property type="entry name" value="YscJ/FliF"/>
</dbReference>
<keyword evidence="4" id="KW-0812">Transmembrane</keyword>
<proteinExistence type="predicted"/>
<dbReference type="RefSeq" id="WP_120466578.1">
    <property type="nucleotide sequence ID" value="NZ_CATAJS010000007.1"/>
</dbReference>
<feature type="transmembrane region" description="Helical" evidence="4">
    <location>
        <begin position="448"/>
        <end position="466"/>
    </location>
</feature>
<dbReference type="Proteomes" id="UP000280696">
    <property type="component" value="Unassembled WGS sequence"/>
</dbReference>
<evidence type="ECO:0000256" key="1">
    <source>
        <dbReference type="ARBA" id="ARBA00004370"/>
    </source>
</evidence>
<comment type="caution">
    <text evidence="7">The sequence shown here is derived from an EMBL/GenBank/DDBJ whole genome shotgun (WGS) entry which is preliminary data.</text>
</comment>
<feature type="domain" description="Flagellar M-ring C-terminal" evidence="6">
    <location>
        <begin position="260"/>
        <end position="359"/>
    </location>
</feature>
<evidence type="ECO:0000313" key="7">
    <source>
        <dbReference type="EMBL" id="RKI93643.1"/>
    </source>
</evidence>
<feature type="compositionally biased region" description="Polar residues" evidence="3">
    <location>
        <begin position="297"/>
        <end position="318"/>
    </location>
</feature>
<dbReference type="PANTHER" id="PTHR30046">
    <property type="entry name" value="FLAGELLAR M-RING PROTEIN"/>
    <property type="match status" value="1"/>
</dbReference>
<dbReference type="Gene3D" id="3.30.300.30">
    <property type="match status" value="1"/>
</dbReference>
<dbReference type="InterPro" id="IPR045851">
    <property type="entry name" value="AMP-bd_C_sf"/>
</dbReference>
<feature type="region of interest" description="Disordered" evidence="3">
    <location>
        <begin position="297"/>
        <end position="343"/>
    </location>
</feature>
<reference evidence="7 8" key="1">
    <citation type="submission" date="2018-09" db="EMBL/GenBank/DDBJ databases">
        <title>Murine metabolic-syndrome-specific gut microbial biobank.</title>
        <authorList>
            <person name="Liu C."/>
        </authorList>
    </citation>
    <scope>NUCLEOTIDE SEQUENCE [LARGE SCALE GENOMIC DNA]</scope>
    <source>
        <strain evidence="7 8">0.1xD8-82</strain>
    </source>
</reference>
<dbReference type="Pfam" id="PF01514">
    <property type="entry name" value="YscJ_FliF"/>
    <property type="match status" value="1"/>
</dbReference>
<keyword evidence="7" id="KW-0969">Cilium</keyword>
<sequence>MAERVKELLSKILEWWNRFSTKQKTFIISAGAAVILAFAILITVLTKPQYTVLLNCETTKQAAEVAEILEGAGLDYEVSDDAYQIKINKNQESQANLLLASNDIQSYSYSIDKVTEGGFSTTEADKQKRYELYLESRLANDIIGKFTSVKSAVVDLYIPEKTGTLIDSEEESGIWIVLELDGEFTSDNASALAKAVAVAIGNKTTEKVVITDTASNILFTGDNDYSVAGTASSQMGVKAQWETKVKNDVRQVMLGTGSFEKVEVAVNLDMDFSSTKITDHQYYVEDGNTQGYLASQRTFSSESSNANGDVPGTDSNGDQPEYVYQDNAESNTSTTEQEDKYLPSERITDQNILPGSINYEQSSISLACTNMNVVREEDVRAQGLLDGGVTWDEYKLQNAGQEMVTVPDEWYQLVAKATGFPVSNIAIIAYSENVFFDREGLNISVSDIMQIVLIIVILALLGFVVFRSMRSEKETEQPEELSVENLLQSQPEVEVGDIGVEQISETRKLIEKFVDENPEAAANLLRNWLNEEWG</sequence>
<dbReference type="Pfam" id="PF08345">
    <property type="entry name" value="YscJ_FliF_C"/>
    <property type="match status" value="1"/>
</dbReference>
<evidence type="ECO:0000259" key="5">
    <source>
        <dbReference type="Pfam" id="PF01514"/>
    </source>
</evidence>
<gene>
    <name evidence="7" type="ORF">D7V94_02840</name>
</gene>
<dbReference type="OrthoDB" id="9807026at2"/>
<keyword evidence="7" id="KW-0966">Cell projection</keyword>
<evidence type="ECO:0000256" key="3">
    <source>
        <dbReference type="SAM" id="MobiDB-lite"/>
    </source>
</evidence>
<keyword evidence="4" id="KW-1133">Transmembrane helix</keyword>
<evidence type="ECO:0000313" key="8">
    <source>
        <dbReference type="Proteomes" id="UP000280696"/>
    </source>
</evidence>
<keyword evidence="8" id="KW-1185">Reference proteome</keyword>
<keyword evidence="2 4" id="KW-0472">Membrane</keyword>
<dbReference type="InterPro" id="IPR013556">
    <property type="entry name" value="Flag_M-ring_C"/>
</dbReference>
<protein>
    <submittedName>
        <fullName evidence="7">Flagellar M-ring protein FliF</fullName>
    </submittedName>
</protein>
<feature type="transmembrane region" description="Helical" evidence="4">
    <location>
        <begin position="26"/>
        <end position="46"/>
    </location>
</feature>